<dbReference type="RefSeq" id="WP_310885354.1">
    <property type="nucleotide sequence ID" value="NZ_CP121646.1"/>
</dbReference>
<sequence>MSNVADISGSSTASAKDALGRFVSGPGNTGRARGSRNRLSSEMLASIKEMGPNAINKLREALNDKDSASHWKALELILRYCLPPARTVELDDAEPETIKQAFIDGTLSAEETKAIAIAMEKLKSVADIGDIQRQLEELTALVATQKQNK</sequence>
<accession>A0ABY8JDK6</accession>
<feature type="region of interest" description="Disordered" evidence="1">
    <location>
        <begin position="18"/>
        <end position="40"/>
    </location>
</feature>
<evidence type="ECO:0008006" key="4">
    <source>
        <dbReference type="Google" id="ProtNLM"/>
    </source>
</evidence>
<evidence type="ECO:0000313" key="2">
    <source>
        <dbReference type="EMBL" id="WFU62696.1"/>
    </source>
</evidence>
<keyword evidence="3" id="KW-1185">Reference proteome</keyword>
<proteinExistence type="predicted"/>
<dbReference type="EMBL" id="CP121646">
    <property type="protein sequence ID" value="WFU62696.1"/>
    <property type="molecule type" value="Genomic_DNA"/>
</dbReference>
<name>A0ABY8JDK6_9BRAD</name>
<evidence type="ECO:0000313" key="3">
    <source>
        <dbReference type="Proteomes" id="UP001221546"/>
    </source>
</evidence>
<dbReference type="Proteomes" id="UP001221546">
    <property type="component" value="Chromosome"/>
</dbReference>
<organism evidence="2 3">
    <name type="scientific">Bradyrhizobium brasilense</name>
    <dbReference type="NCBI Taxonomy" id="1419277"/>
    <lineage>
        <taxon>Bacteria</taxon>
        <taxon>Pseudomonadati</taxon>
        <taxon>Pseudomonadota</taxon>
        <taxon>Alphaproteobacteria</taxon>
        <taxon>Hyphomicrobiales</taxon>
        <taxon>Nitrobacteraceae</taxon>
        <taxon>Bradyrhizobium</taxon>
    </lineage>
</organism>
<gene>
    <name evidence="2" type="ORF">QA636_35490</name>
</gene>
<protein>
    <recommendedName>
        <fullName evidence="4">DUF5681 domain-containing protein</fullName>
    </recommendedName>
</protein>
<evidence type="ECO:0000256" key="1">
    <source>
        <dbReference type="SAM" id="MobiDB-lite"/>
    </source>
</evidence>
<reference evidence="2 3" key="1">
    <citation type="submission" date="2023-04" db="EMBL/GenBank/DDBJ databases">
        <title>Australian commercial rhizobial inoculants.</title>
        <authorList>
            <person name="Kohlmeier M.G."/>
            <person name="O'Hara G.W."/>
            <person name="Colombi E."/>
            <person name="Ramsay J.P."/>
            <person name="Terpolilli J."/>
        </authorList>
    </citation>
    <scope>NUCLEOTIDE SEQUENCE [LARGE SCALE GENOMIC DNA]</scope>
    <source>
        <strain evidence="2 3">CB627</strain>
    </source>
</reference>